<proteinExistence type="predicted"/>
<feature type="compositionally biased region" description="Low complexity" evidence="1">
    <location>
        <begin position="130"/>
        <end position="150"/>
    </location>
</feature>
<accession>A0A315Y0Z4</accession>
<feature type="compositionally biased region" description="Low complexity" evidence="1">
    <location>
        <begin position="160"/>
        <end position="188"/>
    </location>
</feature>
<evidence type="ECO:0000256" key="1">
    <source>
        <dbReference type="SAM" id="MobiDB-lite"/>
    </source>
</evidence>
<reference evidence="2 3" key="1">
    <citation type="submission" date="2018-05" db="EMBL/GenBank/DDBJ databases">
        <title>The Hungate 1000. A catalogue of reference genomes from the rumen microbiome.</title>
        <authorList>
            <person name="Kelly W."/>
        </authorList>
    </citation>
    <scope>NUCLEOTIDE SEQUENCE [LARGE SCALE GENOMIC DNA]</scope>
    <source>
        <strain evidence="2 3">SAb67</strain>
    </source>
</reference>
<dbReference type="OrthoDB" id="1828401at2"/>
<evidence type="ECO:0000313" key="2">
    <source>
        <dbReference type="EMBL" id="PWJ13510.1"/>
    </source>
</evidence>
<dbReference type="RefSeq" id="WP_109726133.1">
    <property type="nucleotide sequence ID" value="NZ_QGDI01000004.1"/>
</dbReference>
<gene>
    <name evidence="2" type="ORF">IE37_01315</name>
</gene>
<dbReference type="EMBL" id="QGDI01000004">
    <property type="protein sequence ID" value="PWJ13510.1"/>
    <property type="molecule type" value="Genomic_DNA"/>
</dbReference>
<sequence>MRKRNLFDMLGNAEEEPMDILTDKCPEIYDAQMERLFAASERKYRMKKREIERNRTERDNNITMSGETVSGAEHIRRPAWLAPVCSAASLILVAGLLIGSTTLLRRHSGGGGGVVTPAVTVTTERATGTTTALTGVSGSSVTTTSTTAVSGEGGTSDNNAGAGTVTTAANGTAGGSSSSGEAAPSSGSSAGGGAVSSGLSVDAALGERAEDFFVKSQELSNLLTFRVMETDDSDYITFDVDPSVEFYTRDLSLDPPMYCNTHTAYFARVTDSRFGSTADIINYYNSLYYSDGWKDSYYGCTLVSDGSGLGPVLGNSQQYSVAYIDHNGKLYQNTFYPNGRHPVMNLFEDYPVIIKDRTDTSFTAIIPYYTYDISAGMGGCELMSFAIDPACSDWRIVKEEFDDFSYYEECRQKLGV</sequence>
<dbReference type="Proteomes" id="UP000245720">
    <property type="component" value="Unassembled WGS sequence"/>
</dbReference>
<dbReference type="AlphaFoldDB" id="A0A315Y0Z4"/>
<organism evidence="2 3">
    <name type="scientific">Ruminococcus flavefaciens</name>
    <dbReference type="NCBI Taxonomy" id="1265"/>
    <lineage>
        <taxon>Bacteria</taxon>
        <taxon>Bacillati</taxon>
        <taxon>Bacillota</taxon>
        <taxon>Clostridia</taxon>
        <taxon>Eubacteriales</taxon>
        <taxon>Oscillospiraceae</taxon>
        <taxon>Ruminococcus</taxon>
    </lineage>
</organism>
<evidence type="ECO:0000313" key="3">
    <source>
        <dbReference type="Proteomes" id="UP000245720"/>
    </source>
</evidence>
<comment type="caution">
    <text evidence="2">The sequence shown here is derived from an EMBL/GenBank/DDBJ whole genome shotgun (WGS) entry which is preliminary data.</text>
</comment>
<protein>
    <submittedName>
        <fullName evidence="2">Uncharacterized protein</fullName>
    </submittedName>
</protein>
<name>A0A315Y0Z4_RUMFL</name>
<feature type="region of interest" description="Disordered" evidence="1">
    <location>
        <begin position="130"/>
        <end position="192"/>
    </location>
</feature>